<protein>
    <submittedName>
        <fullName evidence="1">Uncharacterized protein</fullName>
    </submittedName>
</protein>
<proteinExistence type="predicted"/>
<dbReference type="EMBL" id="QTJU01000002">
    <property type="protein sequence ID" value="RFM29107.1"/>
    <property type="molecule type" value="Genomic_DNA"/>
</dbReference>
<dbReference type="AlphaFoldDB" id="A0A3E1NMI0"/>
<dbReference type="Proteomes" id="UP000261284">
    <property type="component" value="Unassembled WGS sequence"/>
</dbReference>
<sequence length="221" mass="25339">MEEKQILNALLSIYQSSANVSNMAADSLSMGNIIKDLKDGEDRWNHLVTVLRDAGLHVDDAQYLIPGQSPARSLTITLDDEPKDGAYLAFHLSSLTPLFFFYINRYPRIDKEFEQSFLVKHKEELVQADPIERPNVIRKIFLEKYGIEFKSSQLEADDAASEQVVDTLIKALKSIYPEYALISKDIVFKPVPELQYVNLKAPTFFDLLFDDSHRYLKIYSN</sequence>
<name>A0A3E1NMI0_9BACT</name>
<evidence type="ECO:0000313" key="1">
    <source>
        <dbReference type="EMBL" id="RFM29107.1"/>
    </source>
</evidence>
<evidence type="ECO:0000313" key="2">
    <source>
        <dbReference type="Proteomes" id="UP000261284"/>
    </source>
</evidence>
<organism evidence="1 2">
    <name type="scientific">Deminuibacter soli</name>
    <dbReference type="NCBI Taxonomy" id="2291815"/>
    <lineage>
        <taxon>Bacteria</taxon>
        <taxon>Pseudomonadati</taxon>
        <taxon>Bacteroidota</taxon>
        <taxon>Chitinophagia</taxon>
        <taxon>Chitinophagales</taxon>
        <taxon>Chitinophagaceae</taxon>
        <taxon>Deminuibacter</taxon>
    </lineage>
</organism>
<dbReference type="RefSeq" id="WP_116847091.1">
    <property type="nucleotide sequence ID" value="NZ_QTJU01000002.1"/>
</dbReference>
<comment type="caution">
    <text evidence="1">The sequence shown here is derived from an EMBL/GenBank/DDBJ whole genome shotgun (WGS) entry which is preliminary data.</text>
</comment>
<keyword evidence="2" id="KW-1185">Reference proteome</keyword>
<accession>A0A3E1NMI0</accession>
<reference evidence="1 2" key="1">
    <citation type="submission" date="2018-08" db="EMBL/GenBank/DDBJ databases">
        <title>Chitinophagaceae sp. K23C18032701, a novel bacterium isolated from forest soil.</title>
        <authorList>
            <person name="Wang C."/>
        </authorList>
    </citation>
    <scope>NUCLEOTIDE SEQUENCE [LARGE SCALE GENOMIC DNA]</scope>
    <source>
        <strain evidence="1 2">K23C18032701</strain>
    </source>
</reference>
<gene>
    <name evidence="1" type="ORF">DXN05_10160</name>
</gene>